<reference evidence="1 2" key="1">
    <citation type="journal article" date="2024" name="Int. J. Syst. Evol. Microbiol.">
        <title>Lacrimispora brassicae sp. nov. isolated from fermented cabbage, and proposal of Clostridium indicum Gundawar et al. 2019 and Clostridium methoxybenzovorans Mechichi et al. 1999 as heterotypic synonyms of Lacrimispora amygdalina (Parshina et al. 2003) Haas and Blanchard 2020 and Lacrimispora indolis (McClung and McCoy 1957) Haas and Blanchard 2020, respectively.</title>
        <authorList>
            <person name="Kobayashi H."/>
            <person name="Tanizawa Y."/>
            <person name="Sakamoto M."/>
            <person name="Ohkuma M."/>
            <person name="Tohno M."/>
        </authorList>
    </citation>
    <scope>NUCLEOTIDE SEQUENCE [LARGE SCALE GENOMIC DNA]</scope>
    <source>
        <strain evidence="1 2">DSM 12857</strain>
    </source>
</reference>
<protein>
    <submittedName>
        <fullName evidence="1">Uncharacterized protein</fullName>
    </submittedName>
</protein>
<keyword evidence="2" id="KW-1185">Reference proteome</keyword>
<gene>
    <name evidence="1" type="ORF">LAD12857_28650</name>
</gene>
<evidence type="ECO:0000313" key="2">
    <source>
        <dbReference type="Proteomes" id="UP001419084"/>
    </source>
</evidence>
<dbReference type="Proteomes" id="UP001419084">
    <property type="component" value="Unassembled WGS sequence"/>
</dbReference>
<sequence length="100" mass="11774">MNKKIEMEIEEETMHNFFLGLEQCLNDEEMAPEQENILVVMTIDDFEYLRSHEQDKPFIAAFLEQLEDFSVEQLEHLLSLTTPQLNIKTAKKYFCGKETA</sequence>
<proteinExistence type="predicted"/>
<accession>A0ABQ5M869</accession>
<name>A0ABQ5M869_9FIRM</name>
<dbReference type="EMBL" id="BRPJ01000051">
    <property type="protein sequence ID" value="GLB30942.1"/>
    <property type="molecule type" value="Genomic_DNA"/>
</dbReference>
<evidence type="ECO:0000313" key="1">
    <source>
        <dbReference type="EMBL" id="GLB30942.1"/>
    </source>
</evidence>
<dbReference type="RefSeq" id="WP_346065505.1">
    <property type="nucleotide sequence ID" value="NZ_BRPJ01000051.1"/>
</dbReference>
<organism evidence="1 2">
    <name type="scientific">Lacrimispora amygdalina</name>
    <dbReference type="NCBI Taxonomy" id="253257"/>
    <lineage>
        <taxon>Bacteria</taxon>
        <taxon>Bacillati</taxon>
        <taxon>Bacillota</taxon>
        <taxon>Clostridia</taxon>
        <taxon>Lachnospirales</taxon>
        <taxon>Lachnospiraceae</taxon>
        <taxon>Lacrimispora</taxon>
    </lineage>
</organism>
<comment type="caution">
    <text evidence="1">The sequence shown here is derived from an EMBL/GenBank/DDBJ whole genome shotgun (WGS) entry which is preliminary data.</text>
</comment>